<dbReference type="GO" id="GO:1904161">
    <property type="term" value="P:DNA synthesis involved in UV-damage excision repair"/>
    <property type="evidence" value="ECO:0007669"/>
    <property type="project" value="TreeGrafter"/>
</dbReference>
<feature type="compositionally biased region" description="Polar residues" evidence="5">
    <location>
        <begin position="220"/>
        <end position="231"/>
    </location>
</feature>
<feature type="region of interest" description="Disordered" evidence="5">
    <location>
        <begin position="293"/>
        <end position="462"/>
    </location>
</feature>
<keyword evidence="4" id="KW-0539">Nucleus</keyword>
<comment type="subcellular location">
    <subcellularLocation>
        <location evidence="1">Nucleus</location>
    </subcellularLocation>
</comment>
<dbReference type="PANTHER" id="PTHR17598">
    <property type="entry name" value="DNA POLYMERASE DELTA SUBUNIT 3"/>
    <property type="match status" value="1"/>
</dbReference>
<feature type="compositionally biased region" description="Polar residues" evidence="5">
    <location>
        <begin position="403"/>
        <end position="426"/>
    </location>
</feature>
<evidence type="ECO:0000256" key="5">
    <source>
        <dbReference type="SAM" id="MobiDB-lite"/>
    </source>
</evidence>
<evidence type="ECO:0000256" key="1">
    <source>
        <dbReference type="ARBA" id="ARBA00004123"/>
    </source>
</evidence>
<evidence type="ECO:0000256" key="2">
    <source>
        <dbReference type="ARBA" id="ARBA00017589"/>
    </source>
</evidence>
<evidence type="ECO:0000256" key="4">
    <source>
        <dbReference type="ARBA" id="ARBA00023242"/>
    </source>
</evidence>
<feature type="compositionally biased region" description="Polar residues" evidence="5">
    <location>
        <begin position="185"/>
        <end position="197"/>
    </location>
</feature>
<dbReference type="GO" id="GO:0043625">
    <property type="term" value="C:delta DNA polymerase complex"/>
    <property type="evidence" value="ECO:0007669"/>
    <property type="project" value="InterPro"/>
</dbReference>
<feature type="region of interest" description="Disordered" evidence="5">
    <location>
        <begin position="518"/>
        <end position="560"/>
    </location>
</feature>
<dbReference type="FunFam" id="3.90.1030.20:FF:000002">
    <property type="entry name" value="DNA polymerase delta subunit"/>
    <property type="match status" value="1"/>
</dbReference>
<feature type="compositionally biased region" description="Basic and acidic residues" evidence="5">
    <location>
        <begin position="371"/>
        <end position="385"/>
    </location>
</feature>
<accession>D5AC60</accession>
<dbReference type="InterPro" id="IPR041913">
    <property type="entry name" value="POLD3_sf"/>
</dbReference>
<protein>
    <recommendedName>
        <fullName evidence="2">DNA polymerase delta subunit 3</fullName>
    </recommendedName>
</protein>
<dbReference type="InterPro" id="IPR019038">
    <property type="entry name" value="POLD3"/>
</dbReference>
<evidence type="ECO:0000256" key="3">
    <source>
        <dbReference type="ARBA" id="ARBA00022705"/>
    </source>
</evidence>
<feature type="compositionally biased region" description="Acidic residues" evidence="5">
    <location>
        <begin position="326"/>
        <end position="336"/>
    </location>
</feature>
<keyword evidence="3" id="KW-0235">DNA replication</keyword>
<feature type="region of interest" description="Disordered" evidence="5">
    <location>
        <begin position="185"/>
        <end position="278"/>
    </location>
</feature>
<dbReference type="EMBL" id="BT123832">
    <property type="protein sequence ID" value="ADE77129.1"/>
    <property type="molecule type" value="mRNA"/>
</dbReference>
<name>D5AC60_PICSI</name>
<dbReference type="GO" id="GO:0003887">
    <property type="term" value="F:DNA-directed DNA polymerase activity"/>
    <property type="evidence" value="ECO:0007669"/>
    <property type="project" value="TreeGrafter"/>
</dbReference>
<evidence type="ECO:0000313" key="6">
    <source>
        <dbReference type="EMBL" id="ADE77129.1"/>
    </source>
</evidence>
<proteinExistence type="evidence at transcript level"/>
<dbReference type="AlphaFoldDB" id="D5AC60"/>
<organism evidence="6">
    <name type="scientific">Picea sitchensis</name>
    <name type="common">Sitka spruce</name>
    <name type="synonym">Pinus sitchensis</name>
    <dbReference type="NCBI Taxonomy" id="3332"/>
    <lineage>
        <taxon>Eukaryota</taxon>
        <taxon>Viridiplantae</taxon>
        <taxon>Streptophyta</taxon>
        <taxon>Embryophyta</taxon>
        <taxon>Tracheophyta</taxon>
        <taxon>Spermatophyta</taxon>
        <taxon>Pinopsida</taxon>
        <taxon>Pinidae</taxon>
        <taxon>Conifers I</taxon>
        <taxon>Pinales</taxon>
        <taxon>Pinaceae</taxon>
        <taxon>Picea</taxon>
    </lineage>
</organism>
<reference evidence="6" key="1">
    <citation type="submission" date="2010-04" db="EMBL/GenBank/DDBJ databases">
        <authorList>
            <person name="Reid K.E."/>
            <person name="Liao N."/>
            <person name="Chan S."/>
            <person name="Docking R."/>
            <person name="Taylor G."/>
            <person name="Moore R."/>
            <person name="Mayo M."/>
            <person name="Munro S."/>
            <person name="King J."/>
            <person name="Yanchuk A."/>
            <person name="Holt R."/>
            <person name="Jones S."/>
            <person name="Marra M."/>
            <person name="Ritland C.E."/>
            <person name="Ritland K."/>
            <person name="Bohlmann J."/>
        </authorList>
    </citation>
    <scope>NUCLEOTIDE SEQUENCE</scope>
    <source>
        <tissue evidence="6">Bud</tissue>
    </source>
</reference>
<dbReference type="GO" id="GO:0006297">
    <property type="term" value="P:nucleotide-excision repair, DNA gap filling"/>
    <property type="evidence" value="ECO:0007669"/>
    <property type="project" value="TreeGrafter"/>
</dbReference>
<dbReference type="GO" id="GO:0006271">
    <property type="term" value="P:DNA strand elongation involved in DNA replication"/>
    <property type="evidence" value="ECO:0007669"/>
    <property type="project" value="TreeGrafter"/>
</dbReference>
<dbReference type="PANTHER" id="PTHR17598:SF13">
    <property type="entry name" value="DNA POLYMERASE DELTA SUBUNIT 3"/>
    <property type="match status" value="1"/>
</dbReference>
<dbReference type="Pfam" id="PF09507">
    <property type="entry name" value="CDC27"/>
    <property type="match status" value="1"/>
</dbReference>
<dbReference type="Gene3D" id="3.90.1030.20">
    <property type="entry name" value="DNA polymerase delta, p66 (Cdc27) subunit, wHTH domain"/>
    <property type="match status" value="1"/>
</dbReference>
<feature type="compositionally biased region" description="Low complexity" evidence="5">
    <location>
        <begin position="388"/>
        <end position="401"/>
    </location>
</feature>
<sequence>MADSDSAAQIINQLNALVFDHSHVVSYKWLSRNFSVSSNIAKRLLQEFVERHGDGLEIIYAISGWSKVEPGCYSVQLVPKAKLEEAKADIRDSSVCIYSVQSCLPKDPAQLWSAEFVQAEELFNQPSGANNCLRDNRFSAVSYSLMKRNLNGTNARIGLPAPETIQVSASGAKVNGFTKQDTLPQQVNTSSISQKSVATVPKGAAQSSIVTKDVKEASAGKSTNASDTSKASAVVGNKKKAQNGKATGGALASLWGRASSKPKPSSPPPPTNTNNSKDVLPLMNADAQISAWEAGGNSSEDEDFSQIRRIQSKGGSGKKRRVVFDMSDDENEDEMFGSETVISLASPEPPKQRPGAKAELETVQNTGASQENKDIERGKGTDKSKAISASKSTMSGKSMKGIQSGQARVQTKSTTNDSADDNSNPRSGLREKNIVPPKAANNKNEVCPAECMPCDDEPKAAAKKRKVLKTRIDERGREVTEVTWEIDGAEPEKANDAKHTVNKPIAFGHVDNKHLAIGKGSSVEQSHPAKPTAKPSTKHTQKGAGKDTRQGNILSFFKKS</sequence>